<organism evidence="5 6">
    <name type="scientific">Ambrosia artemisiifolia</name>
    <name type="common">Common ragweed</name>
    <dbReference type="NCBI Taxonomy" id="4212"/>
    <lineage>
        <taxon>Eukaryota</taxon>
        <taxon>Viridiplantae</taxon>
        <taxon>Streptophyta</taxon>
        <taxon>Embryophyta</taxon>
        <taxon>Tracheophyta</taxon>
        <taxon>Spermatophyta</taxon>
        <taxon>Magnoliopsida</taxon>
        <taxon>eudicotyledons</taxon>
        <taxon>Gunneridae</taxon>
        <taxon>Pentapetalae</taxon>
        <taxon>asterids</taxon>
        <taxon>campanulids</taxon>
        <taxon>Asterales</taxon>
        <taxon>Asteraceae</taxon>
        <taxon>Asteroideae</taxon>
        <taxon>Heliantheae alliance</taxon>
        <taxon>Heliantheae</taxon>
        <taxon>Ambrosia</taxon>
    </lineage>
</organism>
<protein>
    <recommendedName>
        <fullName evidence="7">Transferase At1g60990, chloroplastic</fullName>
    </recommendedName>
</protein>
<dbReference type="GO" id="GO:0005739">
    <property type="term" value="C:mitochondrion"/>
    <property type="evidence" value="ECO:0007669"/>
    <property type="project" value="TreeGrafter"/>
</dbReference>
<name>A0AAD5GRU6_AMBAR</name>
<evidence type="ECO:0000313" key="6">
    <source>
        <dbReference type="Proteomes" id="UP001206925"/>
    </source>
</evidence>
<sequence length="357" mass="38395">MVLLQLSSCNHTTSTLCHRSVTHTRRPISPLFSHLPSLNSLLSQNNSICIFTHNTQSSRASAIPFDLSPPPIDHDLYDDMVVAGAKVSEDWVIETFNNDDEALDAVDNGTVVVDLSHYGRIRVSGEDRIPFLHNQSTANFEALSEGGVMMDLNLGDLIGQPYGSHKHYNVGGNPVTVAVGSVISEEGFSLLMSPSAAGLIWKTILSHGTTPMGSNALEIYRIRQGRPAPGSELTDEFNVLEAGLWNSISLNKGCYKGQETVARLITYDGIKQKLWGIQLSSAVEAGSPITVEGKKVGKLTSYTAGKGGNEHFGLGYIKKKAASKGDTVIVGDNVYGIVVDVPYLARQQPPSVSNSKS</sequence>
<accession>A0AAD5GRU6</accession>
<evidence type="ECO:0000259" key="4">
    <source>
        <dbReference type="Pfam" id="PF08669"/>
    </source>
</evidence>
<dbReference type="InterPro" id="IPR028896">
    <property type="entry name" value="GcvT/YgfZ/DmdA"/>
</dbReference>
<dbReference type="InterPro" id="IPR006222">
    <property type="entry name" value="GCVT_N"/>
</dbReference>
<comment type="similarity">
    <text evidence="1">Belongs to the GcvT family.</text>
</comment>
<dbReference type="InterPro" id="IPR013977">
    <property type="entry name" value="GcvT_C"/>
</dbReference>
<dbReference type="NCBIfam" id="TIGR03317">
    <property type="entry name" value="ygfZ_signature"/>
    <property type="match status" value="1"/>
</dbReference>
<evidence type="ECO:0000256" key="2">
    <source>
        <dbReference type="ARBA" id="ARBA00022946"/>
    </source>
</evidence>
<dbReference type="InterPro" id="IPR027266">
    <property type="entry name" value="TrmE/GcvT-like"/>
</dbReference>
<dbReference type="Proteomes" id="UP001206925">
    <property type="component" value="Unassembled WGS sequence"/>
</dbReference>
<reference evidence="5" key="1">
    <citation type="submission" date="2022-06" db="EMBL/GenBank/DDBJ databases">
        <title>Uncovering the hologenomic basis of an extraordinary plant invasion.</title>
        <authorList>
            <person name="Bieker V.C."/>
            <person name="Martin M.D."/>
            <person name="Gilbert T."/>
            <person name="Hodgins K."/>
            <person name="Battlay P."/>
            <person name="Petersen B."/>
            <person name="Wilson J."/>
        </authorList>
    </citation>
    <scope>NUCLEOTIDE SEQUENCE</scope>
    <source>
        <strain evidence="5">AA19_3_7</strain>
        <tissue evidence="5">Leaf</tissue>
    </source>
</reference>
<dbReference type="Pfam" id="PF08669">
    <property type="entry name" value="GCV_T_C"/>
    <property type="match status" value="1"/>
</dbReference>
<dbReference type="PANTHER" id="PTHR43757">
    <property type="entry name" value="AMINOMETHYLTRANSFERASE"/>
    <property type="match status" value="1"/>
</dbReference>
<keyword evidence="6" id="KW-1185">Reference proteome</keyword>
<dbReference type="SUPFAM" id="SSF101790">
    <property type="entry name" value="Aminomethyltransferase beta-barrel domain"/>
    <property type="match status" value="1"/>
</dbReference>
<feature type="domain" description="Aminomethyltransferase C-terminal" evidence="4">
    <location>
        <begin position="273"/>
        <end position="330"/>
    </location>
</feature>
<feature type="domain" description="GCVT N-terminal" evidence="3">
    <location>
        <begin position="160"/>
        <end position="252"/>
    </location>
</feature>
<comment type="caution">
    <text evidence="5">The sequence shown here is derived from an EMBL/GenBank/DDBJ whole genome shotgun (WGS) entry which is preliminary data.</text>
</comment>
<keyword evidence="2" id="KW-0809">Transit peptide</keyword>
<dbReference type="SUPFAM" id="SSF103025">
    <property type="entry name" value="Folate-binding domain"/>
    <property type="match status" value="1"/>
</dbReference>
<dbReference type="AlphaFoldDB" id="A0AAD5GRU6"/>
<gene>
    <name evidence="5" type="ORF">M8C21_007078</name>
</gene>
<dbReference type="InterPro" id="IPR029043">
    <property type="entry name" value="GcvT/YgfZ_C"/>
</dbReference>
<dbReference type="PANTHER" id="PTHR43757:SF14">
    <property type="entry name" value="GLYCINE CLEAVAGE T-PROTEIN FAMILY"/>
    <property type="match status" value="1"/>
</dbReference>
<proteinExistence type="inferred from homology"/>
<dbReference type="InterPro" id="IPR017703">
    <property type="entry name" value="YgfZ/GCV_T_CS"/>
</dbReference>
<evidence type="ECO:0000259" key="3">
    <source>
        <dbReference type="Pfam" id="PF01571"/>
    </source>
</evidence>
<dbReference type="Gene3D" id="3.30.1360.120">
    <property type="entry name" value="Probable tRNA modification gtpase trme, domain 1"/>
    <property type="match status" value="2"/>
</dbReference>
<evidence type="ECO:0008006" key="7">
    <source>
        <dbReference type="Google" id="ProtNLM"/>
    </source>
</evidence>
<evidence type="ECO:0000313" key="5">
    <source>
        <dbReference type="EMBL" id="KAI7751029.1"/>
    </source>
</evidence>
<dbReference type="EMBL" id="JAMZMK010006015">
    <property type="protein sequence ID" value="KAI7751029.1"/>
    <property type="molecule type" value="Genomic_DNA"/>
</dbReference>
<dbReference type="Pfam" id="PF01571">
    <property type="entry name" value="GCV_T"/>
    <property type="match status" value="1"/>
</dbReference>
<evidence type="ECO:0000256" key="1">
    <source>
        <dbReference type="ARBA" id="ARBA00008609"/>
    </source>
</evidence>